<dbReference type="HOGENOM" id="CLU_955148_0_0_2"/>
<dbReference type="STRING" id="190192.MK0632"/>
<evidence type="ECO:0000313" key="4">
    <source>
        <dbReference type="Proteomes" id="UP000001826"/>
    </source>
</evidence>
<name>Q8TXN0_METKA</name>
<dbReference type="EMBL" id="AE009439">
    <property type="protein sequence ID" value="AAM01847.1"/>
    <property type="molecule type" value="Genomic_DNA"/>
</dbReference>
<dbReference type="Proteomes" id="UP000001826">
    <property type="component" value="Chromosome"/>
</dbReference>
<feature type="region of interest" description="Disordered" evidence="1">
    <location>
        <begin position="1"/>
        <end position="30"/>
    </location>
</feature>
<evidence type="ECO:0000259" key="2">
    <source>
        <dbReference type="SMART" id="SM00989"/>
    </source>
</evidence>
<dbReference type="Gene3D" id="3.30.1380.20">
    <property type="entry name" value="Trafficking protein particle complex subunit 3"/>
    <property type="match status" value="2"/>
</dbReference>
<organism evidence="3 4">
    <name type="scientific">Methanopyrus kandleri (strain AV19 / DSM 6324 / JCM 9639 / NBRC 100938)</name>
    <dbReference type="NCBI Taxonomy" id="190192"/>
    <lineage>
        <taxon>Archaea</taxon>
        <taxon>Methanobacteriati</taxon>
        <taxon>Methanobacteriota</taxon>
        <taxon>Methanomada group</taxon>
        <taxon>Methanopyri</taxon>
        <taxon>Methanopyrales</taxon>
        <taxon>Methanopyraceae</taxon>
        <taxon>Methanopyrus</taxon>
    </lineage>
</organism>
<evidence type="ECO:0000313" key="3">
    <source>
        <dbReference type="EMBL" id="AAM01847.1"/>
    </source>
</evidence>
<feature type="domain" description="4-vinyl reductase 4VR" evidence="2">
    <location>
        <begin position="65"/>
        <end position="127"/>
    </location>
</feature>
<accession>Q8TXN0</accession>
<sequence length="291" mass="31796">MPGCGIGHGDDPTQRSGRDEPARHVGADGSNREAGCLLARELGDDLESTLTTFADLTGCEVDADEDVVTVRNYPECAGYPGARGPVCHFMRGLIAGAHELETGERTPVEEVRCRAAGDDVCEFRIGRKPREPTVPRLDGLDERALRRMAHAASEREPEEVAAFKLASEYTLKFHPADAAAPIFFRAGRLYARALLRLYNPLEMTSFLSIVEDVTGAECHLGEGNRMSIEPCPECAGFPREHEPVCHGVRGALHETLGTFGKEVERVEETECAAVTGELVGRCEFRFELRGL</sequence>
<dbReference type="Pfam" id="PF02830">
    <property type="entry name" value="V4R"/>
    <property type="match status" value="2"/>
</dbReference>
<dbReference type="SUPFAM" id="SSF111126">
    <property type="entry name" value="Ligand-binding domain in the NO signalling and Golgi transport"/>
    <property type="match status" value="2"/>
</dbReference>
<dbReference type="KEGG" id="mka:MK0632"/>
<dbReference type="InterPro" id="IPR004096">
    <property type="entry name" value="V4R"/>
</dbReference>
<proteinExistence type="predicted"/>
<evidence type="ECO:0000256" key="1">
    <source>
        <dbReference type="SAM" id="MobiDB-lite"/>
    </source>
</evidence>
<reference evidence="3 4" key="1">
    <citation type="journal article" date="2002" name="Proc. Natl. Acad. Sci. U.S.A.">
        <title>The complete genome of hyperthermophile Methanopyrus kandleri AV19 and monophyly of archaeal methanogens.</title>
        <authorList>
            <person name="Slesarev A.I."/>
            <person name="Mezhevaya K.V."/>
            <person name="Makarova K.S."/>
            <person name="Polushin N.N."/>
            <person name="Shcherbinina O.V."/>
            <person name="Shakhova V.V."/>
            <person name="Belova G.I."/>
            <person name="Aravind L."/>
            <person name="Natale D.A."/>
            <person name="Rogozin I.B."/>
            <person name="Tatusov R.L."/>
            <person name="Wolf Y.I."/>
            <person name="Stetter K.O."/>
            <person name="Malykh A.G."/>
            <person name="Koonin E.V."/>
            <person name="Kozyavkin S.A."/>
        </authorList>
    </citation>
    <scope>NUCLEOTIDE SEQUENCE [LARGE SCALE GENOMIC DNA]</scope>
    <source>
        <strain evidence="4">AV19 / DSM 6324 / JCM 9639 / NBRC 100938</strain>
    </source>
</reference>
<feature type="domain" description="4-vinyl reductase 4VR" evidence="2">
    <location>
        <begin position="223"/>
        <end position="288"/>
    </location>
</feature>
<dbReference type="EnsemblBacteria" id="AAM01847">
    <property type="protein sequence ID" value="AAM01847"/>
    <property type="gene ID" value="MK0632"/>
</dbReference>
<dbReference type="InterPro" id="IPR024096">
    <property type="entry name" value="NO_sig/Golgi_transp_ligand-bd"/>
</dbReference>
<gene>
    <name evidence="3" type="ordered locus">MK0632</name>
</gene>
<dbReference type="SMART" id="SM00989">
    <property type="entry name" value="V4R"/>
    <property type="match status" value="2"/>
</dbReference>
<protein>
    <submittedName>
        <fullName evidence="3">Predicted metabolic regulator containing two V4R domains</fullName>
    </submittedName>
</protein>
<feature type="compositionally biased region" description="Basic and acidic residues" evidence="1">
    <location>
        <begin position="8"/>
        <end position="26"/>
    </location>
</feature>
<dbReference type="PANTHER" id="PTHR35090:SF1">
    <property type="entry name" value="SLR0144 PROTEIN"/>
    <property type="match status" value="1"/>
</dbReference>
<dbReference type="PaxDb" id="190192-MK0632"/>
<keyword evidence="4" id="KW-1185">Reference proteome</keyword>
<dbReference type="AlphaFoldDB" id="Q8TXN0"/>
<dbReference type="PANTHER" id="PTHR35090">
    <property type="entry name" value="DNA-DIRECTED RNA POLYMERASE SUBUNIT I"/>
    <property type="match status" value="1"/>
</dbReference>
<dbReference type="InParanoid" id="Q8TXN0"/>